<keyword evidence="4" id="KW-1185">Reference proteome</keyword>
<dbReference type="AlphaFoldDB" id="A0A8J2RQG0"/>
<dbReference type="PANTHER" id="PTHR47083">
    <property type="entry name" value="TESTIS-EXPRESSED PROTEIN 11"/>
    <property type="match status" value="1"/>
</dbReference>
<dbReference type="OrthoDB" id="65716at2759"/>
<dbReference type="InterPro" id="IPR042861">
    <property type="entry name" value="TEX11"/>
</dbReference>
<organism evidence="3 4">
    <name type="scientific">Daphnia galeata</name>
    <dbReference type="NCBI Taxonomy" id="27404"/>
    <lineage>
        <taxon>Eukaryota</taxon>
        <taxon>Metazoa</taxon>
        <taxon>Ecdysozoa</taxon>
        <taxon>Arthropoda</taxon>
        <taxon>Crustacea</taxon>
        <taxon>Branchiopoda</taxon>
        <taxon>Diplostraca</taxon>
        <taxon>Cladocera</taxon>
        <taxon>Anomopoda</taxon>
        <taxon>Daphniidae</taxon>
        <taxon>Daphnia</taxon>
    </lineage>
</organism>
<comment type="caution">
    <text evidence="3">The sequence shown here is derived from an EMBL/GenBank/DDBJ whole genome shotgun (WGS) entry which is preliminary data.</text>
</comment>
<feature type="coiled-coil region" evidence="2">
    <location>
        <begin position="511"/>
        <end position="538"/>
    </location>
</feature>
<keyword evidence="2" id="KW-0175">Coiled coil</keyword>
<evidence type="ECO:0000256" key="1">
    <source>
        <dbReference type="ARBA" id="ARBA00023254"/>
    </source>
</evidence>
<proteinExistence type="predicted"/>
<sequence length="960" mass="111363">MKTSTAVSWNDSQNVRSLIAIYQLVKSNDLSFVLVNFGRLSECFYEKALDKDYRCGLTVAQNLELETEFAALADWIQNAKKGVPRHSLQVTIKLQINMLQTARYILVTTSKFPRDYYWTCNVIKLALETAIYCHDAKLWPEMEWCLNETQFYQHSFIQRWNEIPFELRAPYLLDSYLLPVLRIMWMHGCKIDDDEALGRCITLLDLMEFTIQQTTIIAKIFFNIGLDRFHRKKYEMAATWLKTSYRYAISKLSRSKHVRKSKTNKTLFLMAICLFKADVLQNRDKILHILDCAGETLAIAELRFRTLMHGKPHLPHLVRSALKLFCIYVNQDLPNFRANVLKIFMELERNGHSQATVDMLNTIPWHTSSRSALDVTTVQDLMPHIKWICAEVAVRLCIQRKFLSGCYLWLEEIGNWTPSNNINMESMKCILSLAEAEAINLNSHYLALKWFQTLVKITRLHGGPYSVVSNAVRYSLSLNSAQGLLAAKQIFRSGIPLVDFDIQMLRFKLLVATLDEDLANANETCLELDARYKREENLESDSWEEGLHTLEVCAMIALKNHKISEVVLTCLDAMINEIRKGEISQIVRVIRFHLKILFHPIMGYLISAEAENHTSEAIKCINNLISTLLHAYRELKESIESPDGPQDGNGLELWFGNLAWSLGRKLGCIPPGFSRHQFYKLSYKLLSLTSEKDQEINNRIAIAITMAVSSGINCMDHSHYQSILGICREVVEEFPKKGSLKPIQLHFYEFYIACELGEIKRMWELLRQYEANEKMKGDPNFFEGLAALASNACQKFLHQILPPIESQQLLTLGVRERKQNLQMQLTYVSIHCLKSSNRILTKCIRPLSIDRIVLNWKRIIEFSSKYIHLRENNMNEHLNFCEEYRLFIVDNRQHFDSMEVSLFFNHVWNMTVETRIFKGTEAANRWLELFKNVSSLSKELQKLSRSLLKDLEYKSSCEWN</sequence>
<name>A0A8J2RQG0_9CRUS</name>
<dbReference type="PANTHER" id="PTHR47083:SF1">
    <property type="entry name" value="TESTIS-EXPRESSED PROTEIN 11"/>
    <property type="match status" value="1"/>
</dbReference>
<keyword evidence="1" id="KW-0469">Meiosis</keyword>
<dbReference type="Pfam" id="PF08631">
    <property type="entry name" value="SPO22"/>
    <property type="match status" value="1"/>
</dbReference>
<protein>
    <submittedName>
        <fullName evidence="3">Uncharacterized protein</fullName>
    </submittedName>
</protein>
<dbReference type="EMBL" id="CAKKLH010000182">
    <property type="protein sequence ID" value="CAH0105404.1"/>
    <property type="molecule type" value="Genomic_DNA"/>
</dbReference>
<evidence type="ECO:0000256" key="2">
    <source>
        <dbReference type="SAM" id="Coils"/>
    </source>
</evidence>
<dbReference type="GO" id="GO:0051321">
    <property type="term" value="P:meiotic cell cycle"/>
    <property type="evidence" value="ECO:0007669"/>
    <property type="project" value="UniProtKB-KW"/>
</dbReference>
<reference evidence="3" key="1">
    <citation type="submission" date="2021-11" db="EMBL/GenBank/DDBJ databases">
        <authorList>
            <person name="Schell T."/>
        </authorList>
    </citation>
    <scope>NUCLEOTIDE SEQUENCE</scope>
    <source>
        <strain evidence="3">M5</strain>
    </source>
</reference>
<accession>A0A8J2RQG0</accession>
<gene>
    <name evidence="3" type="ORF">DGAL_LOCUS8424</name>
</gene>
<evidence type="ECO:0000313" key="3">
    <source>
        <dbReference type="EMBL" id="CAH0105404.1"/>
    </source>
</evidence>
<dbReference type="Proteomes" id="UP000789390">
    <property type="component" value="Unassembled WGS sequence"/>
</dbReference>
<dbReference type="InterPro" id="IPR013940">
    <property type="entry name" value="Spo22/ZIP4/TEX11"/>
</dbReference>
<evidence type="ECO:0000313" key="4">
    <source>
        <dbReference type="Proteomes" id="UP000789390"/>
    </source>
</evidence>